<gene>
    <name evidence="1" type="ORF">DPMN_039374</name>
</gene>
<evidence type="ECO:0000313" key="1">
    <source>
        <dbReference type="EMBL" id="KAH3876094.1"/>
    </source>
</evidence>
<dbReference type="AlphaFoldDB" id="A0A9D4MH95"/>
<name>A0A9D4MH95_DREPO</name>
<evidence type="ECO:0000313" key="2">
    <source>
        <dbReference type="Proteomes" id="UP000828390"/>
    </source>
</evidence>
<keyword evidence="2" id="KW-1185">Reference proteome</keyword>
<protein>
    <submittedName>
        <fullName evidence="1">Uncharacterized protein</fullName>
    </submittedName>
</protein>
<comment type="caution">
    <text evidence="1">The sequence shown here is derived from an EMBL/GenBank/DDBJ whole genome shotgun (WGS) entry which is preliminary data.</text>
</comment>
<reference evidence="1" key="2">
    <citation type="submission" date="2020-11" db="EMBL/GenBank/DDBJ databases">
        <authorList>
            <person name="McCartney M.A."/>
            <person name="Auch B."/>
            <person name="Kono T."/>
            <person name="Mallez S."/>
            <person name="Becker A."/>
            <person name="Gohl D.M."/>
            <person name="Silverstein K.A.T."/>
            <person name="Koren S."/>
            <person name="Bechman K.B."/>
            <person name="Herman A."/>
            <person name="Abrahante J.E."/>
            <person name="Garbe J."/>
        </authorList>
    </citation>
    <scope>NUCLEOTIDE SEQUENCE</scope>
    <source>
        <strain evidence="1">Duluth1</strain>
        <tissue evidence="1">Whole animal</tissue>
    </source>
</reference>
<proteinExistence type="predicted"/>
<dbReference type="EMBL" id="JAIWYP010000002">
    <property type="protein sequence ID" value="KAH3876094.1"/>
    <property type="molecule type" value="Genomic_DNA"/>
</dbReference>
<accession>A0A9D4MH95</accession>
<sequence>MQPCSSLILPWTMTIAKLCDEDSDCVSNDGLDFQDEEDLEGNTNRVMSFCFESD</sequence>
<dbReference type="Proteomes" id="UP000828390">
    <property type="component" value="Unassembled WGS sequence"/>
</dbReference>
<reference evidence="1" key="1">
    <citation type="journal article" date="2019" name="bioRxiv">
        <title>The Genome of the Zebra Mussel, Dreissena polymorpha: A Resource for Invasive Species Research.</title>
        <authorList>
            <person name="McCartney M.A."/>
            <person name="Auch B."/>
            <person name="Kono T."/>
            <person name="Mallez S."/>
            <person name="Zhang Y."/>
            <person name="Obille A."/>
            <person name="Becker A."/>
            <person name="Abrahante J.E."/>
            <person name="Garbe J."/>
            <person name="Badalamenti J.P."/>
            <person name="Herman A."/>
            <person name="Mangelson H."/>
            <person name="Liachko I."/>
            <person name="Sullivan S."/>
            <person name="Sone E.D."/>
            <person name="Koren S."/>
            <person name="Silverstein K.A.T."/>
            <person name="Beckman K.B."/>
            <person name="Gohl D.M."/>
        </authorList>
    </citation>
    <scope>NUCLEOTIDE SEQUENCE</scope>
    <source>
        <strain evidence="1">Duluth1</strain>
        <tissue evidence="1">Whole animal</tissue>
    </source>
</reference>
<organism evidence="1 2">
    <name type="scientific">Dreissena polymorpha</name>
    <name type="common">Zebra mussel</name>
    <name type="synonym">Mytilus polymorpha</name>
    <dbReference type="NCBI Taxonomy" id="45954"/>
    <lineage>
        <taxon>Eukaryota</taxon>
        <taxon>Metazoa</taxon>
        <taxon>Spiralia</taxon>
        <taxon>Lophotrochozoa</taxon>
        <taxon>Mollusca</taxon>
        <taxon>Bivalvia</taxon>
        <taxon>Autobranchia</taxon>
        <taxon>Heteroconchia</taxon>
        <taxon>Euheterodonta</taxon>
        <taxon>Imparidentia</taxon>
        <taxon>Neoheterodontei</taxon>
        <taxon>Myida</taxon>
        <taxon>Dreissenoidea</taxon>
        <taxon>Dreissenidae</taxon>
        <taxon>Dreissena</taxon>
    </lineage>
</organism>